<keyword evidence="3 4" id="KW-0346">Stress response</keyword>
<reference evidence="7 8" key="1">
    <citation type="submission" date="2023-04" db="EMBL/GenBank/DDBJ databases">
        <title>A long-awaited taxogenomic arrangement of the family Halomonadaceae.</title>
        <authorList>
            <person name="De La Haba R."/>
            <person name="Chuvochina M."/>
            <person name="Wittouck S."/>
            <person name="Arahal D.R."/>
            <person name="Sanchez-Porro C."/>
            <person name="Hugenholtz P."/>
            <person name="Ventosa A."/>
        </authorList>
    </citation>
    <scope>NUCLEOTIDE SEQUENCE [LARGE SCALE GENOMIC DNA]</scope>
    <source>
        <strain evidence="7 8">DSM 22428</strain>
    </source>
</reference>
<evidence type="ECO:0000256" key="1">
    <source>
        <dbReference type="ARBA" id="ARBA00009054"/>
    </source>
</evidence>
<dbReference type="InterPro" id="IPR000740">
    <property type="entry name" value="GrpE"/>
</dbReference>
<keyword evidence="8" id="KW-1185">Reference proteome</keyword>
<dbReference type="PANTHER" id="PTHR21237:SF23">
    <property type="entry name" value="GRPE PROTEIN HOMOLOG, MITOCHONDRIAL"/>
    <property type="match status" value="1"/>
</dbReference>
<dbReference type="RefSeq" id="WP_251595069.1">
    <property type="nucleotide sequence ID" value="NZ_JAMLJI010000004.1"/>
</dbReference>
<dbReference type="NCBIfam" id="NF010737">
    <property type="entry name" value="PRK14139.1"/>
    <property type="match status" value="1"/>
</dbReference>
<name>A0ABU1H024_9GAMM</name>
<dbReference type="Gene3D" id="2.30.22.10">
    <property type="entry name" value="Head domain of nucleotide exchange factor GrpE"/>
    <property type="match status" value="1"/>
</dbReference>
<dbReference type="InterPro" id="IPR009012">
    <property type="entry name" value="GrpE_head"/>
</dbReference>
<feature type="region of interest" description="Disordered" evidence="6">
    <location>
        <begin position="1"/>
        <end position="32"/>
    </location>
</feature>
<dbReference type="NCBIfam" id="NF010748">
    <property type="entry name" value="PRK14150.1"/>
    <property type="match status" value="1"/>
</dbReference>
<dbReference type="PRINTS" id="PR00773">
    <property type="entry name" value="GRPEPROTEIN"/>
</dbReference>
<evidence type="ECO:0000256" key="3">
    <source>
        <dbReference type="HAMAP-Rule" id="MF_01151"/>
    </source>
</evidence>
<comment type="similarity">
    <text evidence="1 3 5">Belongs to the GrpE family.</text>
</comment>
<feature type="compositionally biased region" description="Basic and acidic residues" evidence="6">
    <location>
        <begin position="1"/>
        <end position="21"/>
    </location>
</feature>
<dbReference type="SUPFAM" id="SSF58014">
    <property type="entry name" value="Coiled-coil domain of nucleotide exchange factor GrpE"/>
    <property type="match status" value="1"/>
</dbReference>
<organism evidence="7 8">
    <name type="scientific">Larsenimonas suaedae</name>
    <dbReference type="NCBI Taxonomy" id="1851019"/>
    <lineage>
        <taxon>Bacteria</taxon>
        <taxon>Pseudomonadati</taxon>
        <taxon>Pseudomonadota</taxon>
        <taxon>Gammaproteobacteria</taxon>
        <taxon>Oceanospirillales</taxon>
        <taxon>Halomonadaceae</taxon>
        <taxon>Larsenimonas</taxon>
    </lineage>
</organism>
<sequence>MTDKSNTQKDEELQRAERDAEPQPMEDESIERVGECLEEDALEPVEGELDGDPEADVLAARVAELEEQLKQAEDKSLRTAAEAQNARRRADQETEKAKKFALEKFVKELLPVVDSLEKALESMQEDASETHREGVSMTLKMQVDALNKFGVEQIEPNGEPFDPNFHEAMTMVPSPDVEPNTVIDVMQKGYTLNGRLVRPAMVVVSKAAE</sequence>
<dbReference type="NCBIfam" id="NF010749">
    <property type="entry name" value="PRK14151.1"/>
    <property type="match status" value="1"/>
</dbReference>
<dbReference type="EMBL" id="JARWAO010000008">
    <property type="protein sequence ID" value="MDR5897107.1"/>
    <property type="molecule type" value="Genomic_DNA"/>
</dbReference>
<dbReference type="CDD" id="cd00446">
    <property type="entry name" value="GrpE"/>
    <property type="match status" value="1"/>
</dbReference>
<dbReference type="Pfam" id="PF01025">
    <property type="entry name" value="GrpE"/>
    <property type="match status" value="1"/>
</dbReference>
<feature type="region of interest" description="Disordered" evidence="6">
    <location>
        <begin position="71"/>
        <end position="92"/>
    </location>
</feature>
<evidence type="ECO:0000313" key="7">
    <source>
        <dbReference type="EMBL" id="MDR5897107.1"/>
    </source>
</evidence>
<keyword evidence="2 3" id="KW-0143">Chaperone</keyword>
<dbReference type="Proteomes" id="UP001269375">
    <property type="component" value="Unassembled WGS sequence"/>
</dbReference>
<comment type="subunit">
    <text evidence="3">Homodimer.</text>
</comment>
<keyword evidence="3" id="KW-0963">Cytoplasm</keyword>
<comment type="subcellular location">
    <subcellularLocation>
        <location evidence="3">Cytoplasm</location>
    </subcellularLocation>
</comment>
<proteinExistence type="inferred from homology"/>
<dbReference type="Gene3D" id="3.90.20.20">
    <property type="match status" value="1"/>
</dbReference>
<evidence type="ECO:0000313" key="8">
    <source>
        <dbReference type="Proteomes" id="UP001269375"/>
    </source>
</evidence>
<dbReference type="NCBIfam" id="NF010738">
    <property type="entry name" value="PRK14140.1"/>
    <property type="match status" value="1"/>
</dbReference>
<protein>
    <recommendedName>
        <fullName evidence="3 4">Protein GrpE</fullName>
    </recommendedName>
    <alternativeName>
        <fullName evidence="3">HSP-70 cofactor</fullName>
    </alternativeName>
</protein>
<evidence type="ECO:0000256" key="4">
    <source>
        <dbReference type="RuleBase" id="RU000639"/>
    </source>
</evidence>
<dbReference type="InterPro" id="IPR013805">
    <property type="entry name" value="GrpE_CC"/>
</dbReference>
<comment type="caution">
    <text evidence="7">The sequence shown here is derived from an EMBL/GenBank/DDBJ whole genome shotgun (WGS) entry which is preliminary data.</text>
</comment>
<evidence type="ECO:0000256" key="6">
    <source>
        <dbReference type="SAM" id="MobiDB-lite"/>
    </source>
</evidence>
<dbReference type="PANTHER" id="PTHR21237">
    <property type="entry name" value="GRPE PROTEIN"/>
    <property type="match status" value="1"/>
</dbReference>
<evidence type="ECO:0000256" key="2">
    <source>
        <dbReference type="ARBA" id="ARBA00023186"/>
    </source>
</evidence>
<gene>
    <name evidence="3 7" type="primary">grpE</name>
    <name evidence="7" type="ORF">QC825_13615</name>
</gene>
<dbReference type="HAMAP" id="MF_01151">
    <property type="entry name" value="GrpE"/>
    <property type="match status" value="1"/>
</dbReference>
<accession>A0ABU1H024</accession>
<evidence type="ECO:0000256" key="5">
    <source>
        <dbReference type="RuleBase" id="RU004478"/>
    </source>
</evidence>
<comment type="function">
    <text evidence="3 4">Participates actively in the response to hyperosmotic and heat shock by preventing the aggregation of stress-denatured proteins, in association with DnaK and GrpE. It is the nucleotide exchange factor for DnaK and may function as a thermosensor. Unfolded proteins bind initially to DnaJ; upon interaction with the DnaJ-bound protein, DnaK hydrolyzes its bound ATP, resulting in the formation of a stable complex. GrpE releases ADP from DnaK; ATP binding to DnaK triggers the release of the substrate protein, thus completing the reaction cycle. Several rounds of ATP-dependent interactions between DnaJ, DnaK and GrpE are required for fully efficient folding.</text>
</comment>
<dbReference type="SUPFAM" id="SSF51064">
    <property type="entry name" value="Head domain of nucleotide exchange factor GrpE"/>
    <property type="match status" value="1"/>
</dbReference>
<dbReference type="PROSITE" id="PS01071">
    <property type="entry name" value="GRPE"/>
    <property type="match status" value="1"/>
</dbReference>